<gene>
    <name evidence="3" type="ORF">VitviT2T_029858</name>
</gene>
<evidence type="ECO:0000256" key="1">
    <source>
        <dbReference type="ARBA" id="ARBA00034773"/>
    </source>
</evidence>
<sequence length="243" mass="27097">MINSLSKTRHDVCKLQQMTKVRCVEGPFQVNSDRSLRSLVEVVALGVVNPVKGRSSMEERYGLYRQGSRALRSMRNGDFQEGDVWDVLNKREDYNSVVGSSMESSHFSPRRPPSAARMIGRVHGNSNPIHEPRVVQQSAPVKIPDWSKIYGENSKKASSNNASWLDNNDDEGDVGDGVLNEGDDSGDDDDDDTKLPPHEWLAKKYARSQISSFSVFEGVGRTLKGRDLSRVRNAVLTKTGFLE</sequence>
<comment type="similarity">
    <text evidence="1">Belongs to the senescence regulator S40 family.</text>
</comment>
<feature type="compositionally biased region" description="Acidic residues" evidence="2">
    <location>
        <begin position="181"/>
        <end position="192"/>
    </location>
</feature>
<protein>
    <recommendedName>
        <fullName evidence="5">Senescence regulator S40</fullName>
    </recommendedName>
</protein>
<feature type="compositionally biased region" description="Low complexity" evidence="2">
    <location>
        <begin position="156"/>
        <end position="166"/>
    </location>
</feature>
<reference evidence="3 4" key="1">
    <citation type="journal article" date="2023" name="Hortic Res">
        <title>The complete reference genome for grapevine (Vitis vinifera L.) genetics and breeding.</title>
        <authorList>
            <person name="Shi X."/>
            <person name="Cao S."/>
            <person name="Wang X."/>
            <person name="Huang S."/>
            <person name="Wang Y."/>
            <person name="Liu Z."/>
            <person name="Liu W."/>
            <person name="Leng X."/>
            <person name="Peng Y."/>
            <person name="Wang N."/>
            <person name="Wang Y."/>
            <person name="Ma Z."/>
            <person name="Xu X."/>
            <person name="Zhang F."/>
            <person name="Xue H."/>
            <person name="Zhong H."/>
            <person name="Wang Y."/>
            <person name="Zhang K."/>
            <person name="Velt A."/>
            <person name="Avia K."/>
            <person name="Holtgrawe D."/>
            <person name="Grimplet J."/>
            <person name="Matus J.T."/>
            <person name="Ware D."/>
            <person name="Wu X."/>
            <person name="Wang H."/>
            <person name="Liu C."/>
            <person name="Fang Y."/>
            <person name="Rustenholz C."/>
            <person name="Cheng Z."/>
            <person name="Xiao H."/>
            <person name="Zhou Y."/>
        </authorList>
    </citation>
    <scope>NUCLEOTIDE SEQUENCE [LARGE SCALE GENOMIC DNA]</scope>
    <source>
        <strain evidence="4">cv. Pinot noir / PN40024</strain>
        <tissue evidence="3">Leaf</tissue>
    </source>
</reference>
<organism evidence="3 4">
    <name type="scientific">Vitis vinifera</name>
    <name type="common">Grape</name>
    <dbReference type="NCBI Taxonomy" id="29760"/>
    <lineage>
        <taxon>Eukaryota</taxon>
        <taxon>Viridiplantae</taxon>
        <taxon>Streptophyta</taxon>
        <taxon>Embryophyta</taxon>
        <taxon>Tracheophyta</taxon>
        <taxon>Spermatophyta</taxon>
        <taxon>Magnoliopsida</taxon>
        <taxon>eudicotyledons</taxon>
        <taxon>Gunneridae</taxon>
        <taxon>Pentapetalae</taxon>
        <taxon>rosids</taxon>
        <taxon>Vitales</taxon>
        <taxon>Vitaceae</taxon>
        <taxon>Viteae</taxon>
        <taxon>Vitis</taxon>
    </lineage>
</organism>
<proteinExistence type="inferred from homology"/>
<dbReference type="PANTHER" id="PTHR46525">
    <property type="entry name" value="EMB|CAB72159.1"/>
    <property type="match status" value="1"/>
</dbReference>
<evidence type="ECO:0000313" key="4">
    <source>
        <dbReference type="Proteomes" id="UP001227230"/>
    </source>
</evidence>
<dbReference type="PANTHER" id="PTHR46525:SF2">
    <property type="entry name" value="EMB|CAB72159.1"/>
    <property type="match status" value="1"/>
</dbReference>
<evidence type="ECO:0008006" key="5">
    <source>
        <dbReference type="Google" id="ProtNLM"/>
    </source>
</evidence>
<accession>A0ABY9E1Q6</accession>
<name>A0ABY9E1Q6_VITVI</name>
<keyword evidence="4" id="KW-1185">Reference proteome</keyword>
<dbReference type="Proteomes" id="UP001227230">
    <property type="component" value="Chromosome 19"/>
</dbReference>
<evidence type="ECO:0000313" key="3">
    <source>
        <dbReference type="EMBL" id="WKA12481.1"/>
    </source>
</evidence>
<dbReference type="InterPro" id="IPR007608">
    <property type="entry name" value="Senescence_reg_S40"/>
</dbReference>
<evidence type="ECO:0000256" key="2">
    <source>
        <dbReference type="SAM" id="MobiDB-lite"/>
    </source>
</evidence>
<feature type="region of interest" description="Disordered" evidence="2">
    <location>
        <begin position="100"/>
        <end position="196"/>
    </location>
</feature>
<dbReference type="Pfam" id="PF04520">
    <property type="entry name" value="Senescence_reg"/>
    <property type="match status" value="1"/>
</dbReference>
<dbReference type="EMBL" id="CP126666">
    <property type="protein sequence ID" value="WKA12481.1"/>
    <property type="molecule type" value="Genomic_DNA"/>
</dbReference>